<organism evidence="3 4">
    <name type="scientific">Metallibacterium scheffleri</name>
    <dbReference type="NCBI Taxonomy" id="993689"/>
    <lineage>
        <taxon>Bacteria</taxon>
        <taxon>Pseudomonadati</taxon>
        <taxon>Pseudomonadota</taxon>
        <taxon>Gammaproteobacteria</taxon>
        <taxon>Lysobacterales</taxon>
        <taxon>Rhodanobacteraceae</taxon>
        <taxon>Metallibacterium</taxon>
    </lineage>
</organism>
<keyword evidence="4" id="KW-1185">Reference proteome</keyword>
<dbReference type="InterPro" id="IPR051792">
    <property type="entry name" value="GGT_bact"/>
</dbReference>
<feature type="signal peptide" evidence="2">
    <location>
        <begin position="1"/>
        <end position="20"/>
    </location>
</feature>
<dbReference type="Pfam" id="PF01019">
    <property type="entry name" value="G_glu_transpept"/>
    <property type="match status" value="1"/>
</dbReference>
<dbReference type="EMBL" id="MWQO01000093">
    <property type="protein sequence ID" value="THD06255.1"/>
    <property type="molecule type" value="Genomic_DNA"/>
</dbReference>
<evidence type="ECO:0008006" key="5">
    <source>
        <dbReference type="Google" id="ProtNLM"/>
    </source>
</evidence>
<reference evidence="3 4" key="1">
    <citation type="submission" date="2017-02" db="EMBL/GenBank/DDBJ databases">
        <title>Whole genome sequencing of Metallibacterium scheffleri DSM 24874 (T).</title>
        <authorList>
            <person name="Kumar S."/>
            <person name="Patil P."/>
            <person name="Patil P.B."/>
        </authorList>
    </citation>
    <scope>NUCLEOTIDE SEQUENCE [LARGE SCALE GENOMIC DNA]</scope>
    <source>
        <strain evidence="3 4">DSM 24874</strain>
    </source>
</reference>
<protein>
    <recommendedName>
        <fullName evidence="5">Gamma-glutamyltransferase</fullName>
    </recommendedName>
</protein>
<evidence type="ECO:0000256" key="1">
    <source>
        <dbReference type="ARBA" id="ARBA00009381"/>
    </source>
</evidence>
<sequence length="132" mass="13340">MHRLLTVLFCGLLASPLAAAAPRDAAPAHPAPAASAQISSAALDSTAGGIAQAEWMDAKPVLAKHAMVVSAQHYATQVGLDILKQGGNAVDAAVAVGYALAVVHPCCGNIGGGGFMTLHLANGKNVFLDFRE</sequence>
<dbReference type="Proteomes" id="UP000307749">
    <property type="component" value="Unassembled WGS sequence"/>
</dbReference>
<name>A0A4S3KCS6_9GAMM</name>
<dbReference type="SUPFAM" id="SSF56235">
    <property type="entry name" value="N-terminal nucleophile aminohydrolases (Ntn hydrolases)"/>
    <property type="match status" value="1"/>
</dbReference>
<proteinExistence type="inferred from homology"/>
<keyword evidence="2" id="KW-0732">Signal</keyword>
<accession>A0A4S3KCS6</accession>
<dbReference type="AlphaFoldDB" id="A0A4S3KCS6"/>
<feature type="non-terminal residue" evidence="3">
    <location>
        <position position="132"/>
    </location>
</feature>
<dbReference type="InterPro" id="IPR029055">
    <property type="entry name" value="Ntn_hydrolases_N"/>
</dbReference>
<evidence type="ECO:0000313" key="4">
    <source>
        <dbReference type="Proteomes" id="UP000307749"/>
    </source>
</evidence>
<comment type="caution">
    <text evidence="3">The sequence shown here is derived from an EMBL/GenBank/DDBJ whole genome shotgun (WGS) entry which is preliminary data.</text>
</comment>
<dbReference type="RefSeq" id="WP_210772055.1">
    <property type="nucleotide sequence ID" value="NZ_MWQO01000093.1"/>
</dbReference>
<evidence type="ECO:0000313" key="3">
    <source>
        <dbReference type="EMBL" id="THD06255.1"/>
    </source>
</evidence>
<evidence type="ECO:0000256" key="2">
    <source>
        <dbReference type="SAM" id="SignalP"/>
    </source>
</evidence>
<dbReference type="PANTHER" id="PTHR43199">
    <property type="entry name" value="GLUTATHIONE HYDROLASE"/>
    <property type="match status" value="1"/>
</dbReference>
<comment type="similarity">
    <text evidence="1">Belongs to the gamma-glutamyltransferase family.</text>
</comment>
<feature type="chain" id="PRO_5020955389" description="Gamma-glutamyltransferase" evidence="2">
    <location>
        <begin position="21"/>
        <end position="132"/>
    </location>
</feature>
<gene>
    <name evidence="3" type="ORF">B1806_16185</name>
</gene>
<dbReference type="STRING" id="993689.GCA_002077135_01069"/>
<dbReference type="PANTHER" id="PTHR43199:SF1">
    <property type="entry name" value="GLUTATHIONE HYDROLASE PROENZYME"/>
    <property type="match status" value="1"/>
</dbReference>